<keyword evidence="6" id="KW-1185">Reference proteome</keyword>
<dbReference type="InterPro" id="IPR008183">
    <property type="entry name" value="Aldose_1/G6P_1-epimerase"/>
</dbReference>
<evidence type="ECO:0000256" key="1">
    <source>
        <dbReference type="ARBA" id="ARBA00001096"/>
    </source>
</evidence>
<dbReference type="InterPro" id="IPR014718">
    <property type="entry name" value="GH-type_carb-bd"/>
</dbReference>
<reference evidence="5 6" key="1">
    <citation type="submission" date="2023-04" db="EMBL/GenBank/DDBJ databases">
        <title>Luteimonas sp. M1R5S18.</title>
        <authorList>
            <person name="Sun J.-Q."/>
        </authorList>
    </citation>
    <scope>NUCLEOTIDE SEQUENCE [LARGE SCALE GENOMIC DNA]</scope>
    <source>
        <strain evidence="5 6">M1R5S18</strain>
    </source>
</reference>
<dbReference type="SUPFAM" id="SSF74650">
    <property type="entry name" value="Galactose mutarotase-like"/>
    <property type="match status" value="1"/>
</dbReference>
<dbReference type="EC" id="5.1.3.15" evidence="4"/>
<evidence type="ECO:0000256" key="2">
    <source>
        <dbReference type="ARBA" id="ARBA00005866"/>
    </source>
</evidence>
<name>A0ABT6JIH6_9GAMM</name>
<protein>
    <recommendedName>
        <fullName evidence="4">Putative glucose-6-phosphate 1-epimerase</fullName>
        <ecNumber evidence="4">5.1.3.15</ecNumber>
    </recommendedName>
</protein>
<comment type="similarity">
    <text evidence="2 4">Belongs to the glucose-6-phosphate 1-epimerase family.</text>
</comment>
<dbReference type="Pfam" id="PF01263">
    <property type="entry name" value="Aldose_epim"/>
    <property type="match status" value="1"/>
</dbReference>
<dbReference type="Proteomes" id="UP001156831">
    <property type="component" value="Unassembled WGS sequence"/>
</dbReference>
<dbReference type="PANTHER" id="PTHR11122:SF13">
    <property type="entry name" value="GLUCOSE-6-PHOSPHATE 1-EPIMERASE"/>
    <property type="match status" value="1"/>
</dbReference>
<dbReference type="CDD" id="cd09020">
    <property type="entry name" value="D-hex-6-P-epi_like"/>
    <property type="match status" value="1"/>
</dbReference>
<gene>
    <name evidence="5" type="ORF">QFW80_08120</name>
</gene>
<dbReference type="EMBL" id="JARXRN010000021">
    <property type="protein sequence ID" value="MDH5830480.1"/>
    <property type="molecule type" value="Genomic_DNA"/>
</dbReference>
<comment type="catalytic activity">
    <reaction evidence="1">
        <text>alpha-D-glucose 6-phosphate = beta-D-glucose 6-phosphate</text>
        <dbReference type="Rhea" id="RHEA:16249"/>
        <dbReference type="ChEBI" id="CHEBI:58225"/>
        <dbReference type="ChEBI" id="CHEBI:58247"/>
        <dbReference type="EC" id="5.1.3.15"/>
    </reaction>
</comment>
<organism evidence="5 6">
    <name type="scientific">Luteimonas rhizosphaericola</name>
    <dbReference type="NCBI Taxonomy" id="3042024"/>
    <lineage>
        <taxon>Bacteria</taxon>
        <taxon>Pseudomonadati</taxon>
        <taxon>Pseudomonadota</taxon>
        <taxon>Gammaproteobacteria</taxon>
        <taxon>Lysobacterales</taxon>
        <taxon>Lysobacteraceae</taxon>
        <taxon>Luteimonas</taxon>
    </lineage>
</organism>
<sequence length="275" mass="29044">MSSLRIDPVEFRGLACLRLAAGGATALVSLRGAQVLSWIPADGRERLFLAEAAGRVPGAALRGGIPVIFPQFGGRGPLRKHGFARLLDWSFAGSDGASAQLELRDGAATAEWPQAFACRLSVALSATRLEVSLDIANTGDTAFDATAALHTYLRVGDATGATIEGLHGCDFEDSAAGGTLHRQHEALVGFDGETDRIYGDVVAPLALVDGDRRVAIEHDGFADVVVWNPGERLAGGIADLARGEWRTFVCVEAAQVLQPLRLAPGEHWRGSQRLG</sequence>
<accession>A0ABT6JIH6</accession>
<dbReference type="InterPro" id="IPR011013">
    <property type="entry name" value="Gal_mutarotase_sf_dom"/>
</dbReference>
<evidence type="ECO:0000256" key="4">
    <source>
        <dbReference type="PIRNR" id="PIRNR016020"/>
    </source>
</evidence>
<keyword evidence="3 4" id="KW-0413">Isomerase</keyword>
<evidence type="ECO:0000313" key="5">
    <source>
        <dbReference type="EMBL" id="MDH5830480.1"/>
    </source>
</evidence>
<dbReference type="RefSeq" id="WP_280601163.1">
    <property type="nucleotide sequence ID" value="NZ_JARXRN010000021.1"/>
</dbReference>
<evidence type="ECO:0000313" key="6">
    <source>
        <dbReference type="Proteomes" id="UP001156831"/>
    </source>
</evidence>
<comment type="caution">
    <text evidence="5">The sequence shown here is derived from an EMBL/GenBank/DDBJ whole genome shotgun (WGS) entry which is preliminary data.</text>
</comment>
<proteinExistence type="inferred from homology"/>
<dbReference type="InterPro" id="IPR025532">
    <property type="entry name" value="G6P_1-epimerase"/>
</dbReference>
<dbReference type="Gene3D" id="2.70.98.10">
    <property type="match status" value="1"/>
</dbReference>
<evidence type="ECO:0000256" key="3">
    <source>
        <dbReference type="ARBA" id="ARBA00023235"/>
    </source>
</evidence>
<dbReference type="PIRSF" id="PIRSF016020">
    <property type="entry name" value="PHexose_mutarotase"/>
    <property type="match status" value="1"/>
</dbReference>
<dbReference type="PANTHER" id="PTHR11122">
    <property type="entry name" value="APOSPORY-ASSOCIATED PROTEIN C-RELATED"/>
    <property type="match status" value="1"/>
</dbReference>